<dbReference type="RefSeq" id="XP_006812756.1">
    <property type="nucleotide sequence ID" value="XM_006812693.1"/>
</dbReference>
<reference evidence="4" key="1">
    <citation type="submission" date="2025-08" db="UniProtKB">
        <authorList>
            <consortium name="RefSeq"/>
        </authorList>
    </citation>
    <scope>IDENTIFICATION</scope>
    <source>
        <tissue evidence="4">Testes</tissue>
    </source>
</reference>
<dbReference type="Proteomes" id="UP000694865">
    <property type="component" value="Unplaced"/>
</dbReference>
<feature type="region of interest" description="Disordered" evidence="1">
    <location>
        <begin position="1"/>
        <end position="38"/>
    </location>
</feature>
<accession>A0ABM0LYB5</accession>
<feature type="compositionally biased region" description="Polar residues" evidence="1">
    <location>
        <begin position="1"/>
        <end position="23"/>
    </location>
</feature>
<gene>
    <name evidence="4" type="primary">LOC102802952</name>
</gene>
<proteinExistence type="predicted"/>
<feature type="domain" description="VWFD" evidence="2">
    <location>
        <begin position="415"/>
        <end position="521"/>
    </location>
</feature>
<dbReference type="GeneID" id="102802952"/>
<dbReference type="Pfam" id="PF00094">
    <property type="entry name" value="VWD"/>
    <property type="match status" value="1"/>
</dbReference>
<dbReference type="InterPro" id="IPR001846">
    <property type="entry name" value="VWF_type-D"/>
</dbReference>
<keyword evidence="3" id="KW-1185">Reference proteome</keyword>
<protein>
    <submittedName>
        <fullName evidence="4">Mucin-2-like</fullName>
    </submittedName>
</protein>
<dbReference type="PROSITE" id="PS51233">
    <property type="entry name" value="VWFD"/>
    <property type="match status" value="1"/>
</dbReference>
<feature type="compositionally biased region" description="Basic and acidic residues" evidence="1">
    <location>
        <begin position="28"/>
        <end position="38"/>
    </location>
</feature>
<evidence type="ECO:0000313" key="3">
    <source>
        <dbReference type="Proteomes" id="UP000694865"/>
    </source>
</evidence>
<evidence type="ECO:0000256" key="1">
    <source>
        <dbReference type="SAM" id="MobiDB-lite"/>
    </source>
</evidence>
<name>A0ABM0LYB5_SACKO</name>
<evidence type="ECO:0000313" key="4">
    <source>
        <dbReference type="RefSeq" id="XP_006812756.1"/>
    </source>
</evidence>
<organism evidence="3 4">
    <name type="scientific">Saccoglossus kowalevskii</name>
    <name type="common">Acorn worm</name>
    <dbReference type="NCBI Taxonomy" id="10224"/>
    <lineage>
        <taxon>Eukaryota</taxon>
        <taxon>Metazoa</taxon>
        <taxon>Hemichordata</taxon>
        <taxon>Enteropneusta</taxon>
        <taxon>Harrimaniidae</taxon>
        <taxon>Saccoglossus</taxon>
    </lineage>
</organism>
<evidence type="ECO:0000259" key="2">
    <source>
        <dbReference type="PROSITE" id="PS51233"/>
    </source>
</evidence>
<sequence>MASGTRSQVGSQTTESQNTSKYFQNDGAKTDGSKEKESTESVTLTAVKLILTECLQNLEKDVRDISENYCGNHITDCTELVQNRNPSSPPSLCCFQSISSSMWAFILYITLSLCTSHVMSNKLGNQWVSSLSLRDENDGKTCHDGEGHAGVCRDDRIDDNSGCYTHSKICWAHNNCNRHLMCFIPYMPGDLDGPCRSSGFGAHCVAREEQCFGVIHKNLCPCDYGCCHPFVDLICPNPNVCQLASATCPGIFYDTDVCGVGNGCCYNSIDDSQCTSIPVLGGVSGTCQYDNTLCDGWYVSNECGGHPNRRCCKPKTPDADAPYTNYPGAQCLDMTKEPCPNGDYRSGLCDPAGPRERQCYPTTGAIEPSPCHLAGGCCRPLRCENKEIEINEHCFQNEATSGLPTCKCCRPIQNGGGNGYGDPHFETLDHKSFQFDGHCSYVLLRECKKPLHTPRFTIINKHGLMESLKGKLKAYVSKISVVIQLSSKNYFKAELLESKYVSIIVAQCTVLTFLSSVTAEI</sequence>